<evidence type="ECO:0000256" key="7">
    <source>
        <dbReference type="PROSITE-ProRule" id="PRU01091"/>
    </source>
</evidence>
<dbReference type="InterPro" id="IPR001867">
    <property type="entry name" value="OmpR/PhoB-type_DNA-bd"/>
</dbReference>
<dbReference type="CDD" id="cd00383">
    <property type="entry name" value="trans_reg_C"/>
    <property type="match status" value="1"/>
</dbReference>
<keyword evidence="5" id="KW-0804">Transcription</keyword>
<dbReference type="GO" id="GO:0005829">
    <property type="term" value="C:cytosol"/>
    <property type="evidence" value="ECO:0007669"/>
    <property type="project" value="TreeGrafter"/>
</dbReference>
<dbReference type="Proteomes" id="UP000433577">
    <property type="component" value="Chromosome 3"/>
</dbReference>
<sequence>MSPHVLIVDDDPVVRDLLSRFLRTNGFEVSVLHDGTHLCERLERERPSVIVLDVMMPGTDGLRALASLRAKGDDIPVIFASARAEVPDRIAGLALGADDYVAKPFDVQELLLRIQTVLRRRGAAPAAAPEARESCRFGPFELDFASRALLRDGARVPLRDSEFVLLKVFTCHPYRVLSRVLIHDLLYADGLEYHERSLDVPIWRLRRVIEDDPSQPRFVQTVRGKGYVFVPLGDRQVDGNTAPPA</sequence>
<dbReference type="InterPro" id="IPR036388">
    <property type="entry name" value="WH-like_DNA-bd_sf"/>
</dbReference>
<feature type="domain" description="Response regulatory" evidence="8">
    <location>
        <begin position="4"/>
        <end position="118"/>
    </location>
</feature>
<dbReference type="PANTHER" id="PTHR48111">
    <property type="entry name" value="REGULATOR OF RPOS"/>
    <property type="match status" value="1"/>
</dbReference>
<dbReference type="EMBL" id="CP046915">
    <property type="protein sequence ID" value="QGZ65453.1"/>
    <property type="molecule type" value="Genomic_DNA"/>
</dbReference>
<dbReference type="GO" id="GO:0006355">
    <property type="term" value="P:regulation of DNA-templated transcription"/>
    <property type="evidence" value="ECO:0007669"/>
    <property type="project" value="InterPro"/>
</dbReference>
<evidence type="ECO:0000256" key="1">
    <source>
        <dbReference type="ARBA" id="ARBA00022553"/>
    </source>
</evidence>
<dbReference type="SUPFAM" id="SSF52172">
    <property type="entry name" value="CheY-like"/>
    <property type="match status" value="1"/>
</dbReference>
<proteinExistence type="predicted"/>
<accession>A0A7Z2JIS1</accession>
<dbReference type="RefSeq" id="WP_158955894.1">
    <property type="nucleotide sequence ID" value="NZ_CP046915.1"/>
</dbReference>
<keyword evidence="2" id="KW-0902">Two-component regulatory system</keyword>
<dbReference type="InterPro" id="IPR011006">
    <property type="entry name" value="CheY-like_superfamily"/>
</dbReference>
<reference evidence="10 11" key="1">
    <citation type="submission" date="2019-12" db="EMBL/GenBank/DDBJ databases">
        <title>Paraburkholderia acidiphila 7Q-K02 sp. nov and Paraburkholderia acidisoli DHF22 sp. nov., two strains isolated from forest soil.</title>
        <authorList>
            <person name="Gao Z."/>
            <person name="Qiu L."/>
        </authorList>
    </citation>
    <scope>NUCLEOTIDE SEQUENCE [LARGE SCALE GENOMIC DNA]</scope>
    <source>
        <strain evidence="10 11">DHF22</strain>
    </source>
</reference>
<evidence type="ECO:0000313" key="10">
    <source>
        <dbReference type="EMBL" id="QGZ65453.1"/>
    </source>
</evidence>
<dbReference type="Pfam" id="PF00486">
    <property type="entry name" value="Trans_reg_C"/>
    <property type="match status" value="1"/>
</dbReference>
<dbReference type="Gene3D" id="3.40.50.2300">
    <property type="match status" value="1"/>
</dbReference>
<dbReference type="GO" id="GO:0032993">
    <property type="term" value="C:protein-DNA complex"/>
    <property type="evidence" value="ECO:0007669"/>
    <property type="project" value="TreeGrafter"/>
</dbReference>
<dbReference type="Pfam" id="PF00072">
    <property type="entry name" value="Response_reg"/>
    <property type="match status" value="1"/>
</dbReference>
<dbReference type="PROSITE" id="PS50110">
    <property type="entry name" value="RESPONSE_REGULATORY"/>
    <property type="match status" value="1"/>
</dbReference>
<dbReference type="SUPFAM" id="SSF46894">
    <property type="entry name" value="C-terminal effector domain of the bipartite response regulators"/>
    <property type="match status" value="1"/>
</dbReference>
<organism evidence="10 11">
    <name type="scientific">Paraburkholderia acidisoli</name>
    <dbReference type="NCBI Taxonomy" id="2571748"/>
    <lineage>
        <taxon>Bacteria</taxon>
        <taxon>Pseudomonadati</taxon>
        <taxon>Pseudomonadota</taxon>
        <taxon>Betaproteobacteria</taxon>
        <taxon>Burkholderiales</taxon>
        <taxon>Burkholderiaceae</taxon>
        <taxon>Paraburkholderia</taxon>
    </lineage>
</organism>
<dbReference type="PROSITE" id="PS51755">
    <property type="entry name" value="OMPR_PHOB"/>
    <property type="match status" value="1"/>
</dbReference>
<evidence type="ECO:0000256" key="4">
    <source>
        <dbReference type="ARBA" id="ARBA00023125"/>
    </source>
</evidence>
<evidence type="ECO:0000259" key="8">
    <source>
        <dbReference type="PROSITE" id="PS50110"/>
    </source>
</evidence>
<evidence type="ECO:0000256" key="3">
    <source>
        <dbReference type="ARBA" id="ARBA00023015"/>
    </source>
</evidence>
<evidence type="ECO:0000256" key="2">
    <source>
        <dbReference type="ARBA" id="ARBA00023012"/>
    </source>
</evidence>
<dbReference type="OrthoDB" id="9127546at2"/>
<feature type="domain" description="OmpR/PhoB-type" evidence="9">
    <location>
        <begin position="132"/>
        <end position="231"/>
    </location>
</feature>
<feature type="modified residue" description="4-aspartylphosphate" evidence="6">
    <location>
        <position position="53"/>
    </location>
</feature>
<evidence type="ECO:0000259" key="9">
    <source>
        <dbReference type="PROSITE" id="PS51755"/>
    </source>
</evidence>
<dbReference type="SMART" id="SM00862">
    <property type="entry name" value="Trans_reg_C"/>
    <property type="match status" value="1"/>
</dbReference>
<keyword evidence="4 7" id="KW-0238">DNA-binding</keyword>
<feature type="DNA-binding region" description="OmpR/PhoB-type" evidence="7">
    <location>
        <begin position="132"/>
        <end position="231"/>
    </location>
</feature>
<evidence type="ECO:0000313" key="11">
    <source>
        <dbReference type="Proteomes" id="UP000433577"/>
    </source>
</evidence>
<name>A0A7Z2JIS1_9BURK</name>
<dbReference type="InterPro" id="IPR039420">
    <property type="entry name" value="WalR-like"/>
</dbReference>
<keyword evidence="1 6" id="KW-0597">Phosphoprotein</keyword>
<dbReference type="GO" id="GO:0000156">
    <property type="term" value="F:phosphorelay response regulator activity"/>
    <property type="evidence" value="ECO:0007669"/>
    <property type="project" value="TreeGrafter"/>
</dbReference>
<gene>
    <name evidence="10" type="ORF">FAZ98_27235</name>
</gene>
<dbReference type="PANTHER" id="PTHR48111:SF4">
    <property type="entry name" value="DNA-BINDING DUAL TRANSCRIPTIONAL REGULATOR OMPR"/>
    <property type="match status" value="1"/>
</dbReference>
<dbReference type="InterPro" id="IPR016032">
    <property type="entry name" value="Sig_transdc_resp-reg_C-effctor"/>
</dbReference>
<dbReference type="GO" id="GO:0000976">
    <property type="term" value="F:transcription cis-regulatory region binding"/>
    <property type="evidence" value="ECO:0007669"/>
    <property type="project" value="TreeGrafter"/>
</dbReference>
<protein>
    <submittedName>
        <fullName evidence="10">Response regulator</fullName>
    </submittedName>
</protein>
<evidence type="ECO:0000256" key="5">
    <source>
        <dbReference type="ARBA" id="ARBA00023163"/>
    </source>
</evidence>
<dbReference type="SMART" id="SM00448">
    <property type="entry name" value="REC"/>
    <property type="match status" value="1"/>
</dbReference>
<dbReference type="Gene3D" id="1.10.10.10">
    <property type="entry name" value="Winged helix-like DNA-binding domain superfamily/Winged helix DNA-binding domain"/>
    <property type="match status" value="1"/>
</dbReference>
<keyword evidence="11" id="KW-1185">Reference proteome</keyword>
<dbReference type="AlphaFoldDB" id="A0A7Z2JIS1"/>
<evidence type="ECO:0000256" key="6">
    <source>
        <dbReference type="PROSITE-ProRule" id="PRU00169"/>
    </source>
</evidence>
<dbReference type="Gene3D" id="6.10.250.690">
    <property type="match status" value="1"/>
</dbReference>
<dbReference type="CDD" id="cd17574">
    <property type="entry name" value="REC_OmpR"/>
    <property type="match status" value="1"/>
</dbReference>
<keyword evidence="3" id="KW-0805">Transcription regulation</keyword>
<dbReference type="KEGG" id="pacs:FAZ98_27235"/>
<dbReference type="InterPro" id="IPR001789">
    <property type="entry name" value="Sig_transdc_resp-reg_receiver"/>
</dbReference>